<sequence>MQVLLLGGHGKVAQKLTPLLLARAWNVTSVIRNPDHENEILALGKGARGKLSVLLSSLEDVKSDADAKKIIDAVSPDYVVWSAGAGGKGGPERTFAIDEKAAKHFLAASFASPQVTKFLLVSWLGSRRVQPSWMSDEDWASLQNVVNNVLPTYAKAKLEADEYMTALAARSKQAGGTNLQAICLRPGFLTDEPATGRVALGKTRGVGNVTRADVARVADQLLARADTEGWYDLLNGEEPIEEAVERVARERVNAVDGEDVDGMVKRFFP</sequence>
<dbReference type="OrthoDB" id="10254604at2759"/>
<evidence type="ECO:0000313" key="3">
    <source>
        <dbReference type="EMBL" id="GFF30819.1"/>
    </source>
</evidence>
<organism evidence="3 6">
    <name type="scientific">Aspergillus udagawae</name>
    <dbReference type="NCBI Taxonomy" id="91492"/>
    <lineage>
        <taxon>Eukaryota</taxon>
        <taxon>Fungi</taxon>
        <taxon>Dikarya</taxon>
        <taxon>Ascomycota</taxon>
        <taxon>Pezizomycotina</taxon>
        <taxon>Eurotiomycetes</taxon>
        <taxon>Eurotiomycetidae</taxon>
        <taxon>Eurotiales</taxon>
        <taxon>Aspergillaceae</taxon>
        <taxon>Aspergillus</taxon>
        <taxon>Aspergillus subgen. Fumigati</taxon>
    </lineage>
</organism>
<dbReference type="Gene3D" id="3.40.50.720">
    <property type="entry name" value="NAD(P)-binding Rossmann-like Domain"/>
    <property type="match status" value="1"/>
</dbReference>
<evidence type="ECO:0000313" key="6">
    <source>
        <dbReference type="Proteomes" id="UP000465221"/>
    </source>
</evidence>
<dbReference type="EMBL" id="BLKG01000065">
    <property type="protein sequence ID" value="GFF90091.1"/>
    <property type="molecule type" value="Genomic_DNA"/>
</dbReference>
<dbReference type="Proteomes" id="UP000036893">
    <property type="component" value="Unassembled WGS sequence"/>
</dbReference>
<reference evidence="5" key="1">
    <citation type="journal article" date="2015" name="Genome Announc.">
        <title>Draft Genome Sequence of the Pathogenic Filamentous Fungus Aspergillus udagawae Strain IFM 46973T.</title>
        <authorList>
            <person name="Kusuya Y."/>
            <person name="Takahashi-Nakaguchi A."/>
            <person name="Takahashi H."/>
            <person name="Yaguchi T."/>
        </authorList>
    </citation>
    <scope>NUCLEOTIDE SEQUENCE</scope>
    <source>
        <strain evidence="5">IFM 46973</strain>
    </source>
</reference>
<dbReference type="Pfam" id="PF13460">
    <property type="entry name" value="NAD_binding_10"/>
    <property type="match status" value="1"/>
</dbReference>
<dbReference type="SUPFAM" id="SSF51735">
    <property type="entry name" value="NAD(P)-binding Rossmann-fold domains"/>
    <property type="match status" value="1"/>
</dbReference>
<comment type="caution">
    <text evidence="3">The sequence shown here is derived from an EMBL/GenBank/DDBJ whole genome shotgun (WGS) entry which is preliminary data.</text>
</comment>
<dbReference type="PANTHER" id="PTHR15020:SF50">
    <property type="entry name" value="UPF0659 PROTEIN YMR090W"/>
    <property type="match status" value="1"/>
</dbReference>
<evidence type="ECO:0000256" key="1">
    <source>
        <dbReference type="ARBA" id="ARBA00038376"/>
    </source>
</evidence>
<dbReference type="EMBL" id="BLKC01000015">
    <property type="protein sequence ID" value="GFF30819.1"/>
    <property type="molecule type" value="Genomic_DNA"/>
</dbReference>
<comment type="similarity">
    <text evidence="1">Belongs to the avfA family.</text>
</comment>
<reference evidence="3 6" key="2">
    <citation type="submission" date="2020-01" db="EMBL/GenBank/DDBJ databases">
        <title>Draft genome sequence of Aspergillus udagawae IFM 46972.</title>
        <authorList>
            <person name="Takahashi H."/>
            <person name="Yaguchi T."/>
        </authorList>
    </citation>
    <scope>NUCLEOTIDE SEQUENCE [LARGE SCALE GENOMIC DNA]</scope>
    <source>
        <strain evidence="3 6">IFM 46972</strain>
    </source>
</reference>
<reference evidence="4 7" key="3">
    <citation type="submission" date="2020-01" db="EMBL/GenBank/DDBJ databases">
        <title>Draft genome sequence of Aspergillus udagawae IFM 53868.</title>
        <authorList>
            <person name="Takahashi H."/>
            <person name="Yaguchi T."/>
        </authorList>
    </citation>
    <scope>NUCLEOTIDE SEQUENCE [LARGE SCALE GENOMIC DNA]</scope>
    <source>
        <strain evidence="4 7">IFM 53868</strain>
    </source>
</reference>
<dbReference type="InterPro" id="IPR036291">
    <property type="entry name" value="NAD(P)-bd_dom_sf"/>
</dbReference>
<reference evidence="5" key="4">
    <citation type="submission" date="2021-01" db="EMBL/GenBank/DDBJ databases">
        <title>Pan-genome distribution and transcriptional activeness of fungal secondary metabolism genes in Aspergillus section Fumigati.</title>
        <authorList>
            <person name="Takahashi H."/>
            <person name="Umemura M."/>
            <person name="Ninomiya A."/>
            <person name="Kusuya Y."/>
            <person name="Urayama S."/>
            <person name="Shimizu M."/>
            <person name="Watanabe A."/>
            <person name="Kamei K."/>
            <person name="Yaguchi T."/>
            <person name="Hagiwara D."/>
        </authorList>
    </citation>
    <scope>NUCLEOTIDE SEQUENCE</scope>
    <source>
        <strain evidence="5">IFM 46973</strain>
    </source>
</reference>
<evidence type="ECO:0000259" key="2">
    <source>
        <dbReference type="Pfam" id="PF13460"/>
    </source>
</evidence>
<dbReference type="Proteomes" id="UP000465266">
    <property type="component" value="Unassembled WGS sequence"/>
</dbReference>
<proteinExistence type="inferred from homology"/>
<evidence type="ECO:0000313" key="7">
    <source>
        <dbReference type="Proteomes" id="UP000465266"/>
    </source>
</evidence>
<dbReference type="InterPro" id="IPR016040">
    <property type="entry name" value="NAD(P)-bd_dom"/>
</dbReference>
<name>A0A8H3NFY7_9EURO</name>
<dbReference type="AlphaFoldDB" id="A0A8H3NFY7"/>
<protein>
    <submittedName>
        <fullName evidence="3">UPF0659 protein C216.03</fullName>
    </submittedName>
</protein>
<dbReference type="RefSeq" id="XP_043142429.1">
    <property type="nucleotide sequence ID" value="XM_043286494.1"/>
</dbReference>
<dbReference type="EMBL" id="BBXM02000001">
    <property type="protein sequence ID" value="GIC85163.1"/>
    <property type="molecule type" value="Genomic_DNA"/>
</dbReference>
<dbReference type="Proteomes" id="UP000465221">
    <property type="component" value="Unassembled WGS sequence"/>
</dbReference>
<accession>A0A8H3NFY7</accession>
<evidence type="ECO:0000313" key="4">
    <source>
        <dbReference type="EMBL" id="GFF90091.1"/>
    </source>
</evidence>
<dbReference type="GeneID" id="66988468"/>
<evidence type="ECO:0000313" key="5">
    <source>
        <dbReference type="EMBL" id="GIC85163.1"/>
    </source>
</evidence>
<keyword evidence="7" id="KW-1185">Reference proteome</keyword>
<gene>
    <name evidence="5" type="ORF">Aud_000992</name>
    <name evidence="3" type="ORF">IFM46972_03038</name>
    <name evidence="4" type="ORF">IFM53868_06059</name>
</gene>
<dbReference type="PANTHER" id="PTHR15020">
    <property type="entry name" value="FLAVIN REDUCTASE-RELATED"/>
    <property type="match status" value="1"/>
</dbReference>
<feature type="domain" description="NAD(P)-binding" evidence="2">
    <location>
        <begin position="7"/>
        <end position="223"/>
    </location>
</feature>